<evidence type="ECO:0000313" key="5">
    <source>
        <dbReference type="EMBL" id="PJZ94659.1"/>
    </source>
</evidence>
<dbReference type="InterPro" id="IPR029052">
    <property type="entry name" value="Metallo-depent_PP-like"/>
</dbReference>
<feature type="chain" id="PRO_5044577250" evidence="1">
    <location>
        <begin position="31"/>
        <end position="447"/>
    </location>
</feature>
<dbReference type="Pfam" id="PF09423">
    <property type="entry name" value="PhoD"/>
    <property type="match status" value="1"/>
</dbReference>
<evidence type="ECO:0000259" key="2">
    <source>
        <dbReference type="Pfam" id="PF09423"/>
    </source>
</evidence>
<protein>
    <submittedName>
        <fullName evidence="4">Alkaline phosphatase D family protein</fullName>
        <ecNumber evidence="4">3.1.3.1</ecNumber>
    </submittedName>
    <submittedName>
        <fullName evidence="5">Phosphodiesterase</fullName>
    </submittedName>
</protein>
<evidence type="ECO:0000256" key="1">
    <source>
        <dbReference type="SAM" id="SignalP"/>
    </source>
</evidence>
<name>A0A2N0BDL2_9LEPT</name>
<dbReference type="Gene3D" id="2.60.40.380">
    <property type="entry name" value="Purple acid phosphatase-like, N-terminal"/>
    <property type="match status" value="1"/>
</dbReference>
<organism evidence="5">
    <name type="scientific">Leptospira ellisii</name>
    <dbReference type="NCBI Taxonomy" id="2023197"/>
    <lineage>
        <taxon>Bacteria</taxon>
        <taxon>Pseudomonadati</taxon>
        <taxon>Spirochaetota</taxon>
        <taxon>Spirochaetia</taxon>
        <taxon>Leptospirales</taxon>
        <taxon>Leptospiraceae</taxon>
        <taxon>Leptospira</taxon>
    </lineage>
</organism>
<dbReference type="RefSeq" id="WP_100764515.1">
    <property type="nucleotide sequence ID" value="NZ_NPEF02000024.1"/>
</dbReference>
<proteinExistence type="predicted"/>
<dbReference type="SUPFAM" id="SSF56300">
    <property type="entry name" value="Metallo-dependent phosphatases"/>
    <property type="match status" value="1"/>
</dbReference>
<gene>
    <name evidence="5" type="ORF">CH379_01570</name>
    <name evidence="4" type="ORF">CH379_017455</name>
</gene>
<dbReference type="InterPro" id="IPR056702">
    <property type="entry name" value="DUF7800"/>
</dbReference>
<feature type="signal peptide" evidence="1">
    <location>
        <begin position="1"/>
        <end position="30"/>
    </location>
</feature>
<dbReference type="Proteomes" id="UP000232122">
    <property type="component" value="Unassembled WGS sequence"/>
</dbReference>
<dbReference type="PANTHER" id="PTHR33987:SF1">
    <property type="entry name" value="CALCINEURIN-LIKE METALLO-PHOSPHOESTERASE SUPERFAMILY PROTEIN"/>
    <property type="match status" value="1"/>
</dbReference>
<dbReference type="OrthoDB" id="327733at2"/>
<dbReference type="Pfam" id="PF25077">
    <property type="entry name" value="DUF7800"/>
    <property type="match status" value="1"/>
</dbReference>
<keyword evidence="1" id="KW-0732">Signal</keyword>
<dbReference type="Gene3D" id="3.60.21.70">
    <property type="entry name" value="PhoD-like phosphatase"/>
    <property type="match status" value="1"/>
</dbReference>
<dbReference type="PANTHER" id="PTHR33987">
    <property type="entry name" value="CALCINEURIN-LIKE METALLO-PHOSPHOESTERASE SUPERFAMILY PROTEIN"/>
    <property type="match status" value="1"/>
</dbReference>
<evidence type="ECO:0000313" key="4">
    <source>
        <dbReference type="EMBL" id="MDV6237424.1"/>
    </source>
</evidence>
<dbReference type="AlphaFoldDB" id="A0A2N0BDL2"/>
<feature type="domain" description="PhoD-like phosphatase metallophosphatase" evidence="2">
    <location>
        <begin position="142"/>
        <end position="396"/>
    </location>
</feature>
<sequence>MIIKILHRFGRSFRFVFLYFAAVNAFSLNANPSPLVSGPILGYSTLKEVMVWTQTDKQSSITLEYSEILNPKKIFRSQEVTTKAASGFIAKLIADKVEPGKRYKYDVIVDGKRTEAKYEQSFQTQPFFAAGQNPPDFTFALGSCAYVNETEFDVPGKPYGGEYFIYGSILSKKPDFMLWLGDNIYLRETDWDSRTGFFHRYRHQRSIPELAPLFASVHQYAIWDDHDFGPNDGDASFWMRDTAEEMFKLHWGNQNYAKEGIYGSYTWSDAQFFLLDDRSFRTANNNKTIGARQILGEKQFQWLVNSLAFSKATFKFIAIGGQFLNPNAVFENYATYPEERSKILSAIRELKLKNVIFLTGDRHHTELNLLWEEGTEPIYDFTVSPLTSGYYSPITEKNSLRVDGTLVDRRNFGTVSVGGKKGERKLSLRIFDVNGKELWNREIPAKY</sequence>
<keyword evidence="6" id="KW-1185">Reference proteome</keyword>
<dbReference type="InterPro" id="IPR018946">
    <property type="entry name" value="PhoD-like_MPP"/>
</dbReference>
<dbReference type="GO" id="GO:0004035">
    <property type="term" value="F:alkaline phosphatase activity"/>
    <property type="evidence" value="ECO:0007669"/>
    <property type="project" value="UniProtKB-EC"/>
</dbReference>
<feature type="domain" description="DUF7800" evidence="3">
    <location>
        <begin position="34"/>
        <end position="125"/>
    </location>
</feature>
<reference evidence="5" key="1">
    <citation type="submission" date="2017-07" db="EMBL/GenBank/DDBJ databases">
        <title>Leptospira spp. isolated from tropical soils.</title>
        <authorList>
            <person name="Thibeaux R."/>
            <person name="Iraola G."/>
            <person name="Ferres I."/>
            <person name="Bierque E."/>
            <person name="Girault D."/>
            <person name="Soupe-Gilbert M.-E."/>
            <person name="Picardeau M."/>
            <person name="Goarant C."/>
        </authorList>
    </citation>
    <scope>NUCLEOTIDE SEQUENCE [LARGE SCALE GENOMIC DNA]</scope>
    <source>
        <strain evidence="5">ATI7-C-A5</strain>
    </source>
</reference>
<dbReference type="EMBL" id="NPEF02000024">
    <property type="protein sequence ID" value="MDV6237424.1"/>
    <property type="molecule type" value="Genomic_DNA"/>
</dbReference>
<keyword evidence="4" id="KW-0378">Hydrolase</keyword>
<dbReference type="EC" id="3.1.3.1" evidence="4"/>
<dbReference type="EMBL" id="NPEF01000008">
    <property type="protein sequence ID" value="PJZ94659.1"/>
    <property type="molecule type" value="Genomic_DNA"/>
</dbReference>
<comment type="caution">
    <text evidence="5">The sequence shown here is derived from an EMBL/GenBank/DDBJ whole genome shotgun (WGS) entry which is preliminary data.</text>
</comment>
<reference evidence="4" key="3">
    <citation type="submission" date="2023-10" db="EMBL/GenBank/DDBJ databases">
        <authorList>
            <person name="Picardeau M."/>
            <person name="Thibeaux R."/>
        </authorList>
    </citation>
    <scope>NUCLEOTIDE SEQUENCE</scope>
    <source>
        <strain evidence="4">ATI7-C-A5</strain>
    </source>
</reference>
<accession>A0A2N0BDL2</accession>
<dbReference type="InterPro" id="IPR038607">
    <property type="entry name" value="PhoD-like_sf"/>
</dbReference>
<dbReference type="CDD" id="cd07389">
    <property type="entry name" value="MPP_PhoD"/>
    <property type="match status" value="1"/>
</dbReference>
<evidence type="ECO:0000259" key="3">
    <source>
        <dbReference type="Pfam" id="PF25077"/>
    </source>
</evidence>
<reference evidence="4 6" key="2">
    <citation type="journal article" date="2018" name="Microb. Genom.">
        <title>Deciphering the unexplored Leptospira diversity from soils uncovers genomic evolution to virulence.</title>
        <authorList>
            <person name="Thibeaux R."/>
            <person name="Iraola G."/>
            <person name="Ferres I."/>
            <person name="Bierque E."/>
            <person name="Girault D."/>
            <person name="Soupe-Gilbert M.E."/>
            <person name="Picardeau M."/>
            <person name="Goarant C."/>
        </authorList>
    </citation>
    <scope>NUCLEOTIDE SEQUENCE [LARGE SCALE GENOMIC DNA]</scope>
    <source>
        <strain evidence="4 6">ATI7-C-A5</strain>
    </source>
</reference>
<evidence type="ECO:0000313" key="6">
    <source>
        <dbReference type="Proteomes" id="UP000232122"/>
    </source>
</evidence>